<name>A0A484ARQ7_DRONA</name>
<gene>
    <name evidence="1" type="ORF">AWZ03_014520</name>
</gene>
<accession>A0A484ARQ7</accession>
<protein>
    <submittedName>
        <fullName evidence="1">Uncharacterized protein</fullName>
    </submittedName>
</protein>
<dbReference type="AlphaFoldDB" id="A0A484ARQ7"/>
<reference evidence="1 2" key="1">
    <citation type="journal article" date="2019" name="J. Hered.">
        <title>An Improved Genome Assembly for Drosophila navojoa, the Basal Species in the mojavensis Cluster.</title>
        <authorList>
            <person name="Vanderlinde T."/>
            <person name="Dupim E.G."/>
            <person name="Nazario-Yepiz N.O."/>
            <person name="Carvalho A.B."/>
        </authorList>
    </citation>
    <scope>NUCLEOTIDE SEQUENCE [LARGE SCALE GENOMIC DNA]</scope>
    <source>
        <strain evidence="1">Navoj_Jal97</strain>
        <tissue evidence="1">Whole organism</tissue>
    </source>
</reference>
<evidence type="ECO:0000313" key="2">
    <source>
        <dbReference type="Proteomes" id="UP000295192"/>
    </source>
</evidence>
<comment type="caution">
    <text evidence="1">The sequence shown here is derived from an EMBL/GenBank/DDBJ whole genome shotgun (WGS) entry which is preliminary data.</text>
</comment>
<feature type="non-terminal residue" evidence="1">
    <location>
        <position position="1"/>
    </location>
</feature>
<dbReference type="EMBL" id="LSRL02001420">
    <property type="protein sequence ID" value="TDG39058.1"/>
    <property type="molecule type" value="Genomic_DNA"/>
</dbReference>
<sequence length="52" mass="5970">SPDSGHNSTSDCELELEMELELQHKAFGDCVLEVATKRRLSFSFHEELFVEQ</sequence>
<keyword evidence="2" id="KW-1185">Reference proteome</keyword>
<dbReference type="Proteomes" id="UP000295192">
    <property type="component" value="Unassembled WGS sequence"/>
</dbReference>
<organism evidence="1 2">
    <name type="scientific">Drosophila navojoa</name>
    <name type="common">Fruit fly</name>
    <dbReference type="NCBI Taxonomy" id="7232"/>
    <lineage>
        <taxon>Eukaryota</taxon>
        <taxon>Metazoa</taxon>
        <taxon>Ecdysozoa</taxon>
        <taxon>Arthropoda</taxon>
        <taxon>Hexapoda</taxon>
        <taxon>Insecta</taxon>
        <taxon>Pterygota</taxon>
        <taxon>Neoptera</taxon>
        <taxon>Endopterygota</taxon>
        <taxon>Diptera</taxon>
        <taxon>Brachycera</taxon>
        <taxon>Muscomorpha</taxon>
        <taxon>Ephydroidea</taxon>
        <taxon>Drosophilidae</taxon>
        <taxon>Drosophila</taxon>
    </lineage>
</organism>
<proteinExistence type="predicted"/>
<dbReference type="InterPro" id="IPR032057">
    <property type="entry name" value="DUF4799"/>
</dbReference>
<evidence type="ECO:0000313" key="1">
    <source>
        <dbReference type="EMBL" id="TDG39058.1"/>
    </source>
</evidence>
<dbReference type="Pfam" id="PF16056">
    <property type="entry name" value="DUF4799"/>
    <property type="match status" value="1"/>
</dbReference>